<dbReference type="PANTHER" id="PTHR43155">
    <property type="entry name" value="CYCLIC DI-GMP PHOSPHODIESTERASE PA4108-RELATED"/>
    <property type="match status" value="1"/>
</dbReference>
<dbReference type="Proteomes" id="UP000553776">
    <property type="component" value="Unassembled WGS sequence"/>
</dbReference>
<dbReference type="Gene3D" id="1.10.3210.10">
    <property type="entry name" value="Hypothetical protein af1432"/>
    <property type="match status" value="1"/>
</dbReference>
<dbReference type="SMART" id="SM00471">
    <property type="entry name" value="HDc"/>
    <property type="match status" value="1"/>
</dbReference>
<evidence type="ECO:0000313" key="2">
    <source>
        <dbReference type="EMBL" id="MBB6691939.1"/>
    </source>
</evidence>
<dbReference type="EMBL" id="JACJVR010000043">
    <property type="protein sequence ID" value="MBB6691939.1"/>
    <property type="molecule type" value="Genomic_DNA"/>
</dbReference>
<dbReference type="SUPFAM" id="SSF109604">
    <property type="entry name" value="HD-domain/PDEase-like"/>
    <property type="match status" value="1"/>
</dbReference>
<sequence>MRVHLTDLQPGDRLAEDIFTEQGLHVLSSGTVLQERDLSRLELLRIGYVEIERRSPVYRTEFATGEPEPEAARQLRQRLLPYYEDAVAGCELLFKRAVEEGRILESEAEESFRPLVDNFKAERDVISLLLMLNSQDDYTYQHSVQVGMLSFYLAKWLGWSEEETLLAGKAGFLHDIGKCRIPDTILGKPGKLTDEEFAEVRRHTVYGHEIITASGGDPAVAVAALQHHERSNGSGYPSGLAGDSIHPMARVVAVADVYSAMISSRAYQEKQDLLAVLKELHRLSFKELDPRMTQTFIRHMLPNFIGKKAELASGEVGIVVMNHPTDLFRPLIRIGERYVDTSSDSSCEIKQIIL</sequence>
<dbReference type="NCBIfam" id="TIGR00277">
    <property type="entry name" value="HDIG"/>
    <property type="match status" value="1"/>
</dbReference>
<dbReference type="CDD" id="cd00077">
    <property type="entry name" value="HDc"/>
    <property type="match status" value="1"/>
</dbReference>
<dbReference type="PROSITE" id="PS51832">
    <property type="entry name" value="HD_GYP"/>
    <property type="match status" value="1"/>
</dbReference>
<gene>
    <name evidence="2" type="ORF">H7B90_11070</name>
</gene>
<keyword evidence="3" id="KW-1185">Reference proteome</keyword>
<name>A0A841TWE6_9BACL</name>
<dbReference type="InterPro" id="IPR006675">
    <property type="entry name" value="HDIG_dom"/>
</dbReference>
<dbReference type="PANTHER" id="PTHR43155:SF2">
    <property type="entry name" value="CYCLIC DI-GMP PHOSPHODIESTERASE PA4108"/>
    <property type="match status" value="1"/>
</dbReference>
<evidence type="ECO:0000313" key="3">
    <source>
        <dbReference type="Proteomes" id="UP000553776"/>
    </source>
</evidence>
<dbReference type="Pfam" id="PF13487">
    <property type="entry name" value="HD_5"/>
    <property type="match status" value="1"/>
</dbReference>
<evidence type="ECO:0000259" key="1">
    <source>
        <dbReference type="PROSITE" id="PS51832"/>
    </source>
</evidence>
<feature type="domain" description="HD-GYP" evidence="1">
    <location>
        <begin position="117"/>
        <end position="312"/>
    </location>
</feature>
<reference evidence="2 3" key="1">
    <citation type="submission" date="2020-08" db="EMBL/GenBank/DDBJ databases">
        <title>Cohnella phylogeny.</title>
        <authorList>
            <person name="Dunlap C."/>
        </authorList>
    </citation>
    <scope>NUCLEOTIDE SEQUENCE [LARGE SCALE GENOMIC DNA]</scope>
    <source>
        <strain evidence="2 3">DSM 25239</strain>
    </source>
</reference>
<dbReference type="InterPro" id="IPR037522">
    <property type="entry name" value="HD_GYP_dom"/>
</dbReference>
<organism evidence="2 3">
    <name type="scientific">Cohnella xylanilytica</name>
    <dbReference type="NCBI Taxonomy" id="557555"/>
    <lineage>
        <taxon>Bacteria</taxon>
        <taxon>Bacillati</taxon>
        <taxon>Bacillota</taxon>
        <taxon>Bacilli</taxon>
        <taxon>Bacillales</taxon>
        <taxon>Paenibacillaceae</taxon>
        <taxon>Cohnella</taxon>
    </lineage>
</organism>
<dbReference type="InterPro" id="IPR003607">
    <property type="entry name" value="HD/PDEase_dom"/>
</dbReference>
<accession>A0A841TWE6</accession>
<dbReference type="RefSeq" id="WP_185135934.1">
    <property type="nucleotide sequence ID" value="NZ_JACJVR010000043.1"/>
</dbReference>
<dbReference type="AlphaFoldDB" id="A0A841TWE6"/>
<protein>
    <submittedName>
        <fullName evidence="2">HD domain-containing protein</fullName>
    </submittedName>
</protein>
<proteinExistence type="predicted"/>
<comment type="caution">
    <text evidence="2">The sequence shown here is derived from an EMBL/GenBank/DDBJ whole genome shotgun (WGS) entry which is preliminary data.</text>
</comment>